<name>A0A2M7W4J1_9BACT</name>
<evidence type="ECO:0000313" key="2">
    <source>
        <dbReference type="Proteomes" id="UP000230137"/>
    </source>
</evidence>
<reference evidence="2" key="1">
    <citation type="submission" date="2017-09" db="EMBL/GenBank/DDBJ databases">
        <title>Depth-based differentiation of microbial function through sediment-hosted aquifers and enrichment of novel symbionts in the deep terrestrial subsurface.</title>
        <authorList>
            <person name="Probst A.J."/>
            <person name="Ladd B."/>
            <person name="Jarett J.K."/>
            <person name="Geller-Mcgrath D.E."/>
            <person name="Sieber C.M.K."/>
            <person name="Emerson J.B."/>
            <person name="Anantharaman K."/>
            <person name="Thomas B.C."/>
            <person name="Malmstrom R."/>
            <person name="Stieglmeier M."/>
            <person name="Klingl A."/>
            <person name="Woyke T."/>
            <person name="Ryan C.M."/>
            <person name="Banfield J.F."/>
        </authorList>
    </citation>
    <scope>NUCLEOTIDE SEQUENCE [LARGE SCALE GENOMIC DNA]</scope>
</reference>
<proteinExistence type="predicted"/>
<dbReference type="Proteomes" id="UP000230137">
    <property type="component" value="Unassembled WGS sequence"/>
</dbReference>
<gene>
    <name evidence="1" type="ORF">COX60_00635</name>
</gene>
<accession>A0A2M7W4J1</accession>
<comment type="caution">
    <text evidence="1">The sequence shown here is derived from an EMBL/GenBank/DDBJ whole genome shotgun (WGS) entry which is preliminary data.</text>
</comment>
<evidence type="ECO:0000313" key="1">
    <source>
        <dbReference type="EMBL" id="PJA20736.1"/>
    </source>
</evidence>
<sequence>MYQSVKHIIIYAVTKKKQFKIALGDIFLEDGSNQIFEYYFETIDRESKVQIGQDTYNYPAFYSHFLDNNKFKWLNEETFILFVKKCQQYKSYIAINKKSR</sequence>
<dbReference type="AlphaFoldDB" id="A0A2M7W4J1"/>
<protein>
    <submittedName>
        <fullName evidence="1">Uncharacterized protein</fullName>
    </submittedName>
</protein>
<organism evidence="1 2">
    <name type="scientific">Candidatus Berkelbacteria bacterium CG_4_10_14_0_2_um_filter_35_9_33_12</name>
    <dbReference type="NCBI Taxonomy" id="1974499"/>
    <lineage>
        <taxon>Bacteria</taxon>
        <taxon>Candidatus Berkelbacteria</taxon>
    </lineage>
</organism>
<dbReference type="EMBL" id="PFQF01000015">
    <property type="protein sequence ID" value="PJA20736.1"/>
    <property type="molecule type" value="Genomic_DNA"/>
</dbReference>